<dbReference type="InterPro" id="IPR020422">
    <property type="entry name" value="TYR_PHOSPHATASE_DUAL_dom"/>
</dbReference>
<sequence>MTSQNDVQVGRTGDISEIQKGLYIGNKHAADNVSFLEDNRITHVINCTTTPSATSTAWDKDKYLQLNLEDRPKSVSQFNEAETPMSAAVLDRAVGFIRRAMSCGDGGAVLVHCAYGRSRSAGVAIAYLMAEDASLKPRHAEARLAQNRCEISVGRWFLLNIVDYHVLLAMRREDLCRKIERAAAGLTKPGTGNSYELAKKMSIDISNRIDRFYREKSDEVYRSISYDDDGIMGAVGGDPQTVRAALRTGTLHERVAHCISFFEWLAPLPERRIQCGLSGDNGDLSMLPRAFIRAKDKVMVKRIDVNDVRLVNTETALELGLDVSDRQRDFWRQNEYPDPVPPFRRARLGVQLSPRTVAAKYRPCYGQPEFCGPSTHSFWMFQLAKLLGYDLDETADLAEAYLASIGSHTRHEIDVVLQIIRQPSVGEVKSDT</sequence>
<dbReference type="InterPro" id="IPR029021">
    <property type="entry name" value="Prot-tyrosine_phosphatase-like"/>
</dbReference>
<dbReference type="SUPFAM" id="SSF52799">
    <property type="entry name" value="(Phosphotyrosine protein) phosphatases II"/>
    <property type="match status" value="1"/>
</dbReference>
<dbReference type="PROSITE" id="PS00383">
    <property type="entry name" value="TYR_PHOSPHATASE_1"/>
    <property type="match status" value="1"/>
</dbReference>
<organism evidence="7">
    <name type="scientific">Ditylum brightwellii</name>
    <dbReference type="NCBI Taxonomy" id="49249"/>
    <lineage>
        <taxon>Eukaryota</taxon>
        <taxon>Sar</taxon>
        <taxon>Stramenopiles</taxon>
        <taxon>Ochrophyta</taxon>
        <taxon>Bacillariophyta</taxon>
        <taxon>Mediophyceae</taxon>
        <taxon>Lithodesmiophycidae</taxon>
        <taxon>Lithodesmiales</taxon>
        <taxon>Lithodesmiaceae</taxon>
        <taxon>Ditylum</taxon>
    </lineage>
</organism>
<name>A0A7S2A3R0_9STRA</name>
<dbReference type="CDD" id="cd14498">
    <property type="entry name" value="DSP"/>
    <property type="match status" value="1"/>
</dbReference>
<evidence type="ECO:0000259" key="5">
    <source>
        <dbReference type="PROSITE" id="PS50054"/>
    </source>
</evidence>
<dbReference type="InterPro" id="IPR016130">
    <property type="entry name" value="Tyr_Pase_AS"/>
</dbReference>
<dbReference type="PANTHER" id="PTHR10159:SF529">
    <property type="entry name" value="TYROSINE-PROTEIN PHOSPHATASE DOMAIN-CONTAINING PROTEIN"/>
    <property type="match status" value="1"/>
</dbReference>
<evidence type="ECO:0000313" key="7">
    <source>
        <dbReference type="EMBL" id="CAD9357038.1"/>
    </source>
</evidence>
<dbReference type="AlphaFoldDB" id="A0A7S2A3R0"/>
<gene>
    <name evidence="7" type="ORF">DBRI1063_LOCUS24809</name>
</gene>
<dbReference type="GO" id="GO:0005737">
    <property type="term" value="C:cytoplasm"/>
    <property type="evidence" value="ECO:0007669"/>
    <property type="project" value="TreeGrafter"/>
</dbReference>
<evidence type="ECO:0000256" key="3">
    <source>
        <dbReference type="ARBA" id="ARBA00022801"/>
    </source>
</evidence>
<protein>
    <recommendedName>
        <fullName evidence="2">protein-tyrosine-phosphatase</fullName>
        <ecNumber evidence="2">3.1.3.48</ecNumber>
    </recommendedName>
</protein>
<dbReference type="PROSITE" id="PS50056">
    <property type="entry name" value="TYR_PHOSPHATASE_2"/>
    <property type="match status" value="1"/>
</dbReference>
<dbReference type="Pfam" id="PF00782">
    <property type="entry name" value="DSPc"/>
    <property type="match status" value="1"/>
</dbReference>
<evidence type="ECO:0000256" key="1">
    <source>
        <dbReference type="ARBA" id="ARBA00008601"/>
    </source>
</evidence>
<dbReference type="Gene3D" id="3.90.190.10">
    <property type="entry name" value="Protein tyrosine phosphatase superfamily"/>
    <property type="match status" value="1"/>
</dbReference>
<evidence type="ECO:0000256" key="2">
    <source>
        <dbReference type="ARBA" id="ARBA00013064"/>
    </source>
</evidence>
<keyword evidence="3" id="KW-0378">Hydrolase</keyword>
<dbReference type="SMART" id="SM00195">
    <property type="entry name" value="DSPc"/>
    <property type="match status" value="1"/>
</dbReference>
<dbReference type="PROSITE" id="PS50054">
    <property type="entry name" value="TYR_PHOSPHATASE_DUAL"/>
    <property type="match status" value="1"/>
</dbReference>
<feature type="domain" description="Tyrosine-protein phosphatase" evidence="5">
    <location>
        <begin position="14"/>
        <end position="170"/>
    </location>
</feature>
<dbReference type="InterPro" id="IPR000387">
    <property type="entry name" value="Tyr_Pase_dom"/>
</dbReference>
<evidence type="ECO:0000256" key="4">
    <source>
        <dbReference type="ARBA" id="ARBA00022912"/>
    </source>
</evidence>
<accession>A0A7S2A3R0</accession>
<comment type="similarity">
    <text evidence="1">Belongs to the protein-tyrosine phosphatase family. Non-receptor class dual specificity subfamily.</text>
</comment>
<reference evidence="7" key="1">
    <citation type="submission" date="2021-01" db="EMBL/GenBank/DDBJ databases">
        <authorList>
            <person name="Corre E."/>
            <person name="Pelletier E."/>
            <person name="Niang G."/>
            <person name="Scheremetjew M."/>
            <person name="Finn R."/>
            <person name="Kale V."/>
            <person name="Holt S."/>
            <person name="Cochrane G."/>
            <person name="Meng A."/>
            <person name="Brown T."/>
            <person name="Cohen L."/>
        </authorList>
    </citation>
    <scope>NUCLEOTIDE SEQUENCE</scope>
    <source>
        <strain evidence="7">Pop2</strain>
    </source>
</reference>
<proteinExistence type="inferred from homology"/>
<dbReference type="GO" id="GO:0043409">
    <property type="term" value="P:negative regulation of MAPK cascade"/>
    <property type="evidence" value="ECO:0007669"/>
    <property type="project" value="TreeGrafter"/>
</dbReference>
<dbReference type="InterPro" id="IPR000340">
    <property type="entry name" value="Dual-sp_phosphatase_cat-dom"/>
</dbReference>
<dbReference type="PANTHER" id="PTHR10159">
    <property type="entry name" value="DUAL SPECIFICITY PROTEIN PHOSPHATASE"/>
    <property type="match status" value="1"/>
</dbReference>
<dbReference type="GO" id="GO:0004725">
    <property type="term" value="F:protein tyrosine phosphatase activity"/>
    <property type="evidence" value="ECO:0007669"/>
    <property type="project" value="UniProtKB-EC"/>
</dbReference>
<feature type="domain" description="Tyrosine specific protein phosphatases" evidence="6">
    <location>
        <begin position="94"/>
        <end position="148"/>
    </location>
</feature>
<dbReference type="EMBL" id="HBGN01038764">
    <property type="protein sequence ID" value="CAD9357038.1"/>
    <property type="molecule type" value="Transcribed_RNA"/>
</dbReference>
<keyword evidence="4" id="KW-0904">Protein phosphatase</keyword>
<dbReference type="EC" id="3.1.3.48" evidence="2"/>
<evidence type="ECO:0000259" key="6">
    <source>
        <dbReference type="PROSITE" id="PS50056"/>
    </source>
</evidence>